<dbReference type="Pfam" id="PF04248">
    <property type="entry name" value="NTP_transf_9"/>
    <property type="match status" value="1"/>
</dbReference>
<evidence type="ECO:0000259" key="1">
    <source>
        <dbReference type="Pfam" id="PF04248"/>
    </source>
</evidence>
<dbReference type="RefSeq" id="WP_275680490.1">
    <property type="nucleotide sequence ID" value="NZ_JAJLJH010000001.1"/>
</dbReference>
<dbReference type="Gene3D" id="2.170.150.40">
    <property type="entry name" value="Domain of unknown function (DUF427)"/>
    <property type="match status" value="1"/>
</dbReference>
<evidence type="ECO:0000313" key="3">
    <source>
        <dbReference type="Proteomes" id="UP001139353"/>
    </source>
</evidence>
<name>A0A9X1YF32_9BURK</name>
<organism evidence="2 3">
    <name type="scientific">Scleromatobacter humisilvae</name>
    <dbReference type="NCBI Taxonomy" id="2897159"/>
    <lineage>
        <taxon>Bacteria</taxon>
        <taxon>Pseudomonadati</taxon>
        <taxon>Pseudomonadota</taxon>
        <taxon>Betaproteobacteria</taxon>
        <taxon>Burkholderiales</taxon>
        <taxon>Sphaerotilaceae</taxon>
        <taxon>Scleromatobacter</taxon>
    </lineage>
</organism>
<dbReference type="AlphaFoldDB" id="A0A9X1YF32"/>
<gene>
    <name evidence="2" type="ORF">LPC04_01925</name>
</gene>
<proteinExistence type="predicted"/>
<accession>A0A9X1YF32</accession>
<sequence>MSSLPTFDDDALDGARSHWHWRGQARPAFAVAPKAGQESVWDYPRPPRLEIDPREVVVRWGDLEVARSTRAIRALETAHPPSFYIPLADVAPGLLELAEGTSLCEWKGPARYWSLVDGSRRLAKVAWSYPQPLPGSEMLRDAVAFYCHELECRVGGARVAPQPGGFYGGWITPELVGPFKGEPGSEGW</sequence>
<reference evidence="2" key="1">
    <citation type="submission" date="2021-11" db="EMBL/GenBank/DDBJ databases">
        <title>BS-T2-15 a new species belonging to the Comamonadaceae family isolated from the soil of a French oak forest.</title>
        <authorList>
            <person name="Mieszkin S."/>
            <person name="Alain K."/>
        </authorList>
    </citation>
    <scope>NUCLEOTIDE SEQUENCE</scope>
    <source>
        <strain evidence="2">BS-T2-15</strain>
    </source>
</reference>
<feature type="domain" description="DUF427" evidence="1">
    <location>
        <begin position="56"/>
        <end position="146"/>
    </location>
</feature>
<keyword evidence="3" id="KW-1185">Reference proteome</keyword>
<protein>
    <submittedName>
        <fullName evidence="2">DUF427 domain-containing protein</fullName>
    </submittedName>
</protein>
<dbReference type="InterPro" id="IPR007361">
    <property type="entry name" value="DUF427"/>
</dbReference>
<dbReference type="InterPro" id="IPR038694">
    <property type="entry name" value="DUF427_sf"/>
</dbReference>
<evidence type="ECO:0000313" key="2">
    <source>
        <dbReference type="EMBL" id="MCK9684462.1"/>
    </source>
</evidence>
<dbReference type="PANTHER" id="PTHR43058:SF1">
    <property type="entry name" value="DUF427 DOMAIN-CONTAINING PROTEIN"/>
    <property type="match status" value="1"/>
</dbReference>
<dbReference type="PANTHER" id="PTHR43058">
    <property type="entry name" value="SLR0655 PROTEIN"/>
    <property type="match status" value="1"/>
</dbReference>
<dbReference type="Proteomes" id="UP001139353">
    <property type="component" value="Unassembled WGS sequence"/>
</dbReference>
<dbReference type="EMBL" id="JAJLJH010000001">
    <property type="protein sequence ID" value="MCK9684462.1"/>
    <property type="molecule type" value="Genomic_DNA"/>
</dbReference>
<comment type="caution">
    <text evidence="2">The sequence shown here is derived from an EMBL/GenBank/DDBJ whole genome shotgun (WGS) entry which is preliminary data.</text>
</comment>